<feature type="domain" description="Protein kinase" evidence="6">
    <location>
        <begin position="37"/>
        <end position="350"/>
    </location>
</feature>
<evidence type="ECO:0000256" key="3">
    <source>
        <dbReference type="ARBA" id="ARBA00022777"/>
    </source>
</evidence>
<dbReference type="Pfam" id="PF00069">
    <property type="entry name" value="Pkinase"/>
    <property type="match status" value="1"/>
</dbReference>
<dbReference type="Pfam" id="PF13646">
    <property type="entry name" value="HEAT_2"/>
    <property type="match status" value="1"/>
</dbReference>
<reference evidence="7" key="1">
    <citation type="journal article" date="2020" name="mSystems">
        <title>Genome- and Community-Level Interaction Insights into Carbon Utilization and Element Cycling Functions of Hydrothermarchaeota in Hydrothermal Sediment.</title>
        <authorList>
            <person name="Zhou Z."/>
            <person name="Liu Y."/>
            <person name="Xu W."/>
            <person name="Pan J."/>
            <person name="Luo Z.H."/>
            <person name="Li M."/>
        </authorList>
    </citation>
    <scope>NUCLEOTIDE SEQUENCE [LARGE SCALE GENOMIC DNA]</scope>
    <source>
        <strain evidence="7">HyVt-113</strain>
    </source>
</reference>
<dbReference type="InterPro" id="IPR011009">
    <property type="entry name" value="Kinase-like_dom_sf"/>
</dbReference>
<dbReference type="Gene3D" id="1.25.40.10">
    <property type="entry name" value="Tetratricopeptide repeat domain"/>
    <property type="match status" value="1"/>
</dbReference>
<keyword evidence="3" id="KW-0418">Kinase</keyword>
<evidence type="ECO:0000256" key="1">
    <source>
        <dbReference type="ARBA" id="ARBA00022679"/>
    </source>
</evidence>
<comment type="caution">
    <text evidence="7">The sequence shown here is derived from an EMBL/GenBank/DDBJ whole genome shotgun (WGS) entry which is preliminary data.</text>
</comment>
<evidence type="ECO:0000256" key="4">
    <source>
        <dbReference type="ARBA" id="ARBA00022840"/>
    </source>
</evidence>
<keyword evidence="1" id="KW-0808">Transferase</keyword>
<dbReference type="SUPFAM" id="SSF48452">
    <property type="entry name" value="TPR-like"/>
    <property type="match status" value="1"/>
</dbReference>
<dbReference type="EMBL" id="DQWQ01000151">
    <property type="protein sequence ID" value="HDD35815.1"/>
    <property type="molecule type" value="Genomic_DNA"/>
</dbReference>
<feature type="repeat" description="TPR" evidence="5">
    <location>
        <begin position="370"/>
        <end position="403"/>
    </location>
</feature>
<dbReference type="AlphaFoldDB" id="A0A7V0IAP4"/>
<dbReference type="PANTHER" id="PTHR43289:SF6">
    <property type="entry name" value="SERINE_THREONINE-PROTEIN KINASE NEKL-3"/>
    <property type="match status" value="1"/>
</dbReference>
<dbReference type="CDD" id="cd14014">
    <property type="entry name" value="STKc_PknB_like"/>
    <property type="match status" value="1"/>
</dbReference>
<keyword evidence="5" id="KW-0802">TPR repeat</keyword>
<name>A0A7V0IAP4_DESA2</name>
<evidence type="ECO:0000256" key="5">
    <source>
        <dbReference type="PROSITE-ProRule" id="PRU00339"/>
    </source>
</evidence>
<dbReference type="InterPro" id="IPR008271">
    <property type="entry name" value="Ser/Thr_kinase_AS"/>
</dbReference>
<dbReference type="PANTHER" id="PTHR43289">
    <property type="entry name" value="MITOGEN-ACTIVATED PROTEIN KINASE KINASE KINASE 20-RELATED"/>
    <property type="match status" value="1"/>
</dbReference>
<dbReference type="InterPro" id="IPR019734">
    <property type="entry name" value="TPR_rpt"/>
</dbReference>
<dbReference type="InterPro" id="IPR000719">
    <property type="entry name" value="Prot_kinase_dom"/>
</dbReference>
<dbReference type="PROSITE" id="PS50077">
    <property type="entry name" value="HEAT_REPEAT"/>
    <property type="match status" value="1"/>
</dbReference>
<organism evidence="7">
    <name type="scientific">Desulfofervidus auxilii</name>
    <dbReference type="NCBI Taxonomy" id="1621989"/>
    <lineage>
        <taxon>Bacteria</taxon>
        <taxon>Pseudomonadati</taxon>
        <taxon>Thermodesulfobacteriota</taxon>
        <taxon>Candidatus Desulfofervidia</taxon>
        <taxon>Candidatus Desulfofervidales</taxon>
        <taxon>Candidatus Desulfofervidaceae</taxon>
        <taxon>Candidatus Desulfofervidus</taxon>
    </lineage>
</organism>
<dbReference type="Gene3D" id="3.30.200.20">
    <property type="entry name" value="Phosphorylase Kinase, domain 1"/>
    <property type="match status" value="1"/>
</dbReference>
<evidence type="ECO:0000259" key="6">
    <source>
        <dbReference type="PROSITE" id="PS50011"/>
    </source>
</evidence>
<dbReference type="GO" id="GO:0004674">
    <property type="term" value="F:protein serine/threonine kinase activity"/>
    <property type="evidence" value="ECO:0007669"/>
    <property type="project" value="TreeGrafter"/>
</dbReference>
<dbReference type="InterPro" id="IPR021133">
    <property type="entry name" value="HEAT_type_2"/>
</dbReference>
<gene>
    <name evidence="7" type="ORF">ENF30_03330</name>
</gene>
<dbReference type="Gene3D" id="1.10.510.10">
    <property type="entry name" value="Transferase(Phosphotransferase) domain 1"/>
    <property type="match status" value="1"/>
</dbReference>
<dbReference type="SUPFAM" id="SSF56112">
    <property type="entry name" value="Protein kinase-like (PK-like)"/>
    <property type="match status" value="1"/>
</dbReference>
<dbReference type="PROSITE" id="PS50005">
    <property type="entry name" value="TPR"/>
    <property type="match status" value="1"/>
</dbReference>
<protein>
    <recommendedName>
        <fullName evidence="6">Protein kinase domain-containing protein</fullName>
    </recommendedName>
</protein>
<dbReference type="Proteomes" id="UP000885706">
    <property type="component" value="Unassembled WGS sequence"/>
</dbReference>
<dbReference type="GO" id="GO:0005524">
    <property type="term" value="F:ATP binding"/>
    <property type="evidence" value="ECO:0007669"/>
    <property type="project" value="UniProtKB-KW"/>
</dbReference>
<evidence type="ECO:0000313" key="7">
    <source>
        <dbReference type="EMBL" id="HDD35815.1"/>
    </source>
</evidence>
<dbReference type="InterPro" id="IPR011989">
    <property type="entry name" value="ARM-like"/>
</dbReference>
<proteinExistence type="predicted"/>
<dbReference type="InterPro" id="IPR011990">
    <property type="entry name" value="TPR-like_helical_dom_sf"/>
</dbReference>
<dbReference type="SMART" id="SM00220">
    <property type="entry name" value="S_TKc"/>
    <property type="match status" value="1"/>
</dbReference>
<keyword evidence="2" id="KW-0547">Nucleotide-binding</keyword>
<dbReference type="PROSITE" id="PS50011">
    <property type="entry name" value="PROTEIN_KINASE_DOM"/>
    <property type="match status" value="1"/>
</dbReference>
<feature type="non-terminal residue" evidence="7">
    <location>
        <position position="574"/>
    </location>
</feature>
<dbReference type="InterPro" id="IPR016024">
    <property type="entry name" value="ARM-type_fold"/>
</dbReference>
<dbReference type="SUPFAM" id="SSF48371">
    <property type="entry name" value="ARM repeat"/>
    <property type="match status" value="1"/>
</dbReference>
<evidence type="ECO:0000256" key="2">
    <source>
        <dbReference type="ARBA" id="ARBA00022741"/>
    </source>
</evidence>
<dbReference type="InterPro" id="IPR004155">
    <property type="entry name" value="PBS_lyase_HEAT"/>
</dbReference>
<dbReference type="PROSITE" id="PS00108">
    <property type="entry name" value="PROTEIN_KINASE_ST"/>
    <property type="match status" value="1"/>
</dbReference>
<dbReference type="Gene3D" id="1.25.10.10">
    <property type="entry name" value="Leucine-rich Repeat Variant"/>
    <property type="match status" value="1"/>
</dbReference>
<dbReference type="SMART" id="SM00567">
    <property type="entry name" value="EZ_HEAT"/>
    <property type="match status" value="2"/>
</dbReference>
<sequence length="574" mass="66611">MGMIQFPKDPFSQEVIAKLEREGLTIKWRYGYKLANRYEVKRVCAGGMGIVWIVEDLFDNRKPYAAKSIKPYFRKPTSDEEWKRREESIQRFLEECKIWVDLEKHRHIVYAEFLEKIEGVPLVMSEFIEGGDLSEWIKKGPLPLETLLDFAIQFCIGMEYANAKGVIVHRDIKPGNIMVSEDRIIKITDFGLVRAIESAEAIKEEKIETSPPFDIVQMSISRGMGTPSYMAPEQFSKRLLEYCDYPIIPIGIPTDVFAFGLVLYEMIKGVHPYIEKWDQKLWEKACKMAPNFSRDPRYVNYVYCFLKSSNLNLSIPISDNEALDELTLKCLKKYPNDRYQSFTGIKEELLRIYRQIEGRDYEIVEEPPQKPNLKNKAKTFWILGREEEALKLYDKALEEDPGDITTWQEKGFALAEAGRLKEFGICMEIIPYLKPSKSVIKERHENRILNAEFSTRDIRLLDDISLEYPDALKVKNYVYIKDQNEFFKDFNPDLTKYLNKLKDEDAKIRSYAAWKLGEIRDSTAIPALLEALKDKDWAVRENAERALGNIGDSIAIPALLEALKDEDRGVRYGA</sequence>
<keyword evidence="4" id="KW-0067">ATP-binding</keyword>
<accession>A0A7V0IAP4</accession>